<reference evidence="2" key="1">
    <citation type="journal article" date="2013" name="Genome Announc.">
        <title>Draft Genome Sequence of Agarivorans albus Strain MKT 106T, an Agarolytic Marine Bacterium.</title>
        <authorList>
            <person name="Yasuike M."/>
            <person name="Nakamura Y."/>
            <person name="Kai W."/>
            <person name="Fujiwara A."/>
            <person name="Fukui Y."/>
            <person name="Satomi M."/>
            <person name="Sano M."/>
        </authorList>
    </citation>
    <scope>NUCLEOTIDE SEQUENCE [LARGE SCALE GENOMIC DNA]</scope>
</reference>
<proteinExistence type="predicted"/>
<dbReference type="EMBL" id="BARX01000009">
    <property type="protein sequence ID" value="GAD01664.1"/>
    <property type="molecule type" value="Genomic_DNA"/>
</dbReference>
<organism evidence="2 3">
    <name type="scientific">Agarivorans albus MKT 106</name>
    <dbReference type="NCBI Taxonomy" id="1331007"/>
    <lineage>
        <taxon>Bacteria</taxon>
        <taxon>Pseudomonadati</taxon>
        <taxon>Pseudomonadota</taxon>
        <taxon>Gammaproteobacteria</taxon>
        <taxon>Alteromonadales</taxon>
        <taxon>Alteromonadaceae</taxon>
        <taxon>Agarivorans</taxon>
    </lineage>
</organism>
<feature type="signal peptide" evidence="1">
    <location>
        <begin position="1"/>
        <end position="21"/>
    </location>
</feature>
<dbReference type="PIRSF" id="PIRSF028696">
    <property type="entry name" value="UCP028696"/>
    <property type="match status" value="1"/>
</dbReference>
<name>R9PJV3_AGAAL</name>
<accession>R9PJV3</accession>
<keyword evidence="3" id="KW-1185">Reference proteome</keyword>
<evidence type="ECO:0000256" key="1">
    <source>
        <dbReference type="SAM" id="SignalP"/>
    </source>
</evidence>
<gene>
    <name evidence="2" type="ORF">AALB_1744</name>
</gene>
<protein>
    <recommendedName>
        <fullName evidence="4">DUF2860 domain-containing protein</fullName>
    </recommendedName>
</protein>
<sequence>MNNTTLLALAISSTFSLNAFSAETSRFSGEIFLLGGFSSTNSNLSTENNARLNNLNGSGETQDEFIAVPLGNLAYDLGQQRNQRIYLGTSRDDLAVGDLAFELGYQYDFANGTQIDIAFLPTVLSGEVWANPYDTDNARSETDVDGYAYRVKLNQIMGSGFSLDLAVGKNEIDNEQIEYRSLHRDADVYFAKASYAFQIGQSSALVPAFSYTENDAVGAAASYERYETELTYYMVHNAHSLALTAGFGKTEYDAVNPIFDKTRKDDHYKLFVAYEYANVMGWENWNFVSLSGLNTTSSNIDFYESDEYVVTAGLSYKF</sequence>
<dbReference type="Proteomes" id="UP000014461">
    <property type="component" value="Unassembled WGS sequence"/>
</dbReference>
<evidence type="ECO:0000313" key="3">
    <source>
        <dbReference type="Proteomes" id="UP000014461"/>
    </source>
</evidence>
<dbReference type="RefSeq" id="WP_016401432.1">
    <property type="nucleotide sequence ID" value="NZ_BARX01000009.1"/>
</dbReference>
<dbReference type="Pfam" id="PF11059">
    <property type="entry name" value="DUF2860"/>
    <property type="match status" value="1"/>
</dbReference>
<comment type="caution">
    <text evidence="2">The sequence shown here is derived from an EMBL/GenBank/DDBJ whole genome shotgun (WGS) entry which is preliminary data.</text>
</comment>
<evidence type="ECO:0008006" key="4">
    <source>
        <dbReference type="Google" id="ProtNLM"/>
    </source>
</evidence>
<evidence type="ECO:0000313" key="2">
    <source>
        <dbReference type="EMBL" id="GAD01664.1"/>
    </source>
</evidence>
<dbReference type="OrthoDB" id="6199337at2"/>
<keyword evidence="1" id="KW-0732">Signal</keyword>
<dbReference type="InterPro" id="IPR016896">
    <property type="entry name" value="DUF2860"/>
</dbReference>
<dbReference type="AlphaFoldDB" id="R9PJV3"/>
<dbReference type="STRING" id="1331007.AALB_1744"/>
<feature type="chain" id="PRO_5004478732" description="DUF2860 domain-containing protein" evidence="1">
    <location>
        <begin position="22"/>
        <end position="318"/>
    </location>
</feature>